<feature type="domain" description="Ubiquitin-like" evidence="2">
    <location>
        <begin position="454"/>
        <end position="526"/>
    </location>
</feature>
<feature type="region of interest" description="Disordered" evidence="1">
    <location>
        <begin position="1"/>
        <end position="218"/>
    </location>
</feature>
<dbReference type="GeneID" id="41974285"/>
<dbReference type="InParanoid" id="A0A507B025"/>
<dbReference type="AlphaFoldDB" id="A0A507B025"/>
<evidence type="ECO:0000313" key="4">
    <source>
        <dbReference type="Proteomes" id="UP000319257"/>
    </source>
</evidence>
<proteinExistence type="predicted"/>
<keyword evidence="4" id="KW-1185">Reference proteome</keyword>
<evidence type="ECO:0000259" key="2">
    <source>
        <dbReference type="PROSITE" id="PS50053"/>
    </source>
</evidence>
<comment type="caution">
    <text evidence="3">The sequence shown here is derived from an EMBL/GenBank/DDBJ whole genome shotgun (WGS) entry which is preliminary data.</text>
</comment>
<dbReference type="PROSITE" id="PS50053">
    <property type="entry name" value="UBIQUITIN_2"/>
    <property type="match status" value="1"/>
</dbReference>
<name>A0A507B025_9PEZI</name>
<dbReference type="OrthoDB" id="3365399at2759"/>
<organism evidence="3 4">
    <name type="scientific">Thyridium curvatum</name>
    <dbReference type="NCBI Taxonomy" id="1093900"/>
    <lineage>
        <taxon>Eukaryota</taxon>
        <taxon>Fungi</taxon>
        <taxon>Dikarya</taxon>
        <taxon>Ascomycota</taxon>
        <taxon>Pezizomycotina</taxon>
        <taxon>Sordariomycetes</taxon>
        <taxon>Sordariomycetidae</taxon>
        <taxon>Thyridiales</taxon>
        <taxon>Thyridiaceae</taxon>
        <taxon>Thyridium</taxon>
    </lineage>
</organism>
<sequence>MGDLSPPSDPAQTASPPKKRKPLLFKRQAVHRSRPANLVQDLTSQDTEDQDDTSNALALFQRSKDFFPIASAEEEAGQAGAQSKNPTESHSAKRRKVSEMDEEDIYDVSDREMRRRASLRASSSKSSEPATPPASRHSDHATPSSGLSHRKNKVAKGKGLASPYSLATPIKQQPQSSPFAPPASITISDDDEDNVGIHPAYRTRSTPRRPRAEQRTPPTTVVADLDEVPDDDQLMDEDDLQETVNPEFAEYIIRAQARNAAAQAQETVERSAHHYHGPPDPSSPTGGGTPENDAIIQIFVTSRLPDGEDIPPLIMKRRLSQNMKLVKTCYAHHLRAKGYPLPEAGEDGGIFLTWKGNKIYSTTSGRSLGLAADERGRVKKASGASIGPLEPGFRNGKLHFEAWNEASYQAYLDDREKEKAKSLARLNEDNEDEDDDVYNGAGELDNVEETKVKVRLTLKSKDYEPVKLTAHHDTSVEIMLGIFRMQNRIPHDRDVSLWWDGEKLDAKMTVEESEMEDMDTVEVHVN</sequence>
<dbReference type="Proteomes" id="UP000319257">
    <property type="component" value="Unassembled WGS sequence"/>
</dbReference>
<dbReference type="InterPro" id="IPR022617">
    <property type="entry name" value="Rad60/SUMO-like_dom"/>
</dbReference>
<reference evidence="3 4" key="1">
    <citation type="submission" date="2019-06" db="EMBL/GenBank/DDBJ databases">
        <title>Draft genome sequence of the filamentous fungus Phialemoniopsis curvata isolated from diesel fuel.</title>
        <authorList>
            <person name="Varaljay V.A."/>
            <person name="Lyon W.J."/>
            <person name="Crouch A.L."/>
            <person name="Drake C.E."/>
            <person name="Hollomon J.M."/>
            <person name="Nadeau L.J."/>
            <person name="Nunn H.S."/>
            <person name="Stevenson B.S."/>
            <person name="Bojanowski C.L."/>
            <person name="Crookes-Goodson W.J."/>
        </authorList>
    </citation>
    <scope>NUCLEOTIDE SEQUENCE [LARGE SCALE GENOMIC DNA]</scope>
    <source>
        <strain evidence="3 4">D216</strain>
    </source>
</reference>
<evidence type="ECO:0000313" key="3">
    <source>
        <dbReference type="EMBL" id="TPX12426.1"/>
    </source>
</evidence>
<evidence type="ECO:0000256" key="1">
    <source>
        <dbReference type="SAM" id="MobiDB-lite"/>
    </source>
</evidence>
<protein>
    <recommendedName>
        <fullName evidence="2">Ubiquitin-like domain-containing protein</fullName>
    </recommendedName>
</protein>
<dbReference type="EMBL" id="SKBQ01000040">
    <property type="protein sequence ID" value="TPX12426.1"/>
    <property type="molecule type" value="Genomic_DNA"/>
</dbReference>
<accession>A0A507B025</accession>
<dbReference type="InterPro" id="IPR000626">
    <property type="entry name" value="Ubiquitin-like_dom"/>
</dbReference>
<feature type="region of interest" description="Disordered" evidence="1">
    <location>
        <begin position="263"/>
        <end position="292"/>
    </location>
</feature>
<dbReference type="Gene3D" id="3.10.20.90">
    <property type="entry name" value="Phosphatidylinositol 3-kinase Catalytic Subunit, Chain A, domain 1"/>
    <property type="match status" value="1"/>
</dbReference>
<feature type="compositionally biased region" description="Low complexity" evidence="1">
    <location>
        <begin position="119"/>
        <end position="135"/>
    </location>
</feature>
<dbReference type="Pfam" id="PF11976">
    <property type="entry name" value="Rad60-SLD"/>
    <property type="match status" value="1"/>
</dbReference>
<gene>
    <name evidence="3" type="ORF">E0L32_006838</name>
</gene>
<dbReference type="SUPFAM" id="SSF54236">
    <property type="entry name" value="Ubiquitin-like"/>
    <property type="match status" value="1"/>
</dbReference>
<feature type="compositionally biased region" description="Low complexity" evidence="1">
    <location>
        <begin position="172"/>
        <end position="184"/>
    </location>
</feature>
<feature type="compositionally biased region" description="Basic residues" evidence="1">
    <location>
        <begin position="17"/>
        <end position="34"/>
    </location>
</feature>
<dbReference type="RefSeq" id="XP_030994137.1">
    <property type="nucleotide sequence ID" value="XM_031141515.1"/>
</dbReference>
<dbReference type="InterPro" id="IPR029071">
    <property type="entry name" value="Ubiquitin-like_domsf"/>
</dbReference>